<sequence length="392" mass="44117">MTIAFDAKRAFHNGTGLGNYSRTLIRGLATFYPQHRYLLLNPKPGKHYHKPALPNVEEVRPSGFRDKALPGAWRSRFVSGELKGLGVDLYHGLSHEIPVGIGATGIPSVVTMHDLIFERYPHQYKKIDRAIYRRKFLYACRHATRIIAISEQTKRDLVDIYGADASRIDVCYQSCDPAFAERVSGDMREDIRRRYHLPEKFLLYVGSLIERKNLLGICKALDALRKEALPPLVVVGGGGAYAQQVKDFLHDKGLQDRVRFLSEEPAVKTDPRFREPATLAALYQMADMMLYPSFFEGFGIPVLEALWSRVPVITSNTSCLPEAAGPGGCYVDPAQPESIAEAILKLRRDPALAASLVERGWEHAQKFTLERCSASVMQVYEQVWKTHSSTRK</sequence>
<dbReference type="AlphaFoldDB" id="A0A4R1BH87"/>
<dbReference type="Pfam" id="PF13439">
    <property type="entry name" value="Glyco_transf_4"/>
    <property type="match status" value="1"/>
</dbReference>
<feature type="domain" description="Glycosyltransferase subfamily 4-like N-terminal" evidence="3">
    <location>
        <begin position="16"/>
        <end position="177"/>
    </location>
</feature>
<dbReference type="InterPro" id="IPR001296">
    <property type="entry name" value="Glyco_trans_1"/>
</dbReference>
<comment type="caution">
    <text evidence="4">The sequence shown here is derived from an EMBL/GenBank/DDBJ whole genome shotgun (WGS) entry which is preliminary data.</text>
</comment>
<dbReference type="CDD" id="cd03809">
    <property type="entry name" value="GT4_MtfB-like"/>
    <property type="match status" value="1"/>
</dbReference>
<organism evidence="4 5">
    <name type="scientific">Flaviaesturariibacter flavus</name>
    <dbReference type="NCBI Taxonomy" id="2502780"/>
    <lineage>
        <taxon>Bacteria</taxon>
        <taxon>Pseudomonadati</taxon>
        <taxon>Bacteroidota</taxon>
        <taxon>Chitinophagia</taxon>
        <taxon>Chitinophagales</taxon>
        <taxon>Chitinophagaceae</taxon>
        <taxon>Flaviaestuariibacter</taxon>
    </lineage>
</organism>
<dbReference type="SUPFAM" id="SSF53756">
    <property type="entry name" value="UDP-Glycosyltransferase/glycogen phosphorylase"/>
    <property type="match status" value="1"/>
</dbReference>
<evidence type="ECO:0000259" key="3">
    <source>
        <dbReference type="Pfam" id="PF13439"/>
    </source>
</evidence>
<name>A0A4R1BH87_9BACT</name>
<dbReference type="InterPro" id="IPR028098">
    <property type="entry name" value="Glyco_trans_4-like_N"/>
</dbReference>
<proteinExistence type="predicted"/>
<dbReference type="PANTHER" id="PTHR46401">
    <property type="entry name" value="GLYCOSYLTRANSFERASE WBBK-RELATED"/>
    <property type="match status" value="1"/>
</dbReference>
<evidence type="ECO:0000313" key="4">
    <source>
        <dbReference type="EMBL" id="TCJ16589.1"/>
    </source>
</evidence>
<keyword evidence="5" id="KW-1185">Reference proteome</keyword>
<dbReference type="EMBL" id="SJZI01000011">
    <property type="protein sequence ID" value="TCJ16589.1"/>
    <property type="molecule type" value="Genomic_DNA"/>
</dbReference>
<accession>A0A4R1BH87</accession>
<gene>
    <name evidence="4" type="ORF">EPD60_07455</name>
</gene>
<evidence type="ECO:0000259" key="2">
    <source>
        <dbReference type="Pfam" id="PF00534"/>
    </source>
</evidence>
<dbReference type="PANTHER" id="PTHR46401:SF2">
    <property type="entry name" value="GLYCOSYLTRANSFERASE WBBK-RELATED"/>
    <property type="match status" value="1"/>
</dbReference>
<evidence type="ECO:0000256" key="1">
    <source>
        <dbReference type="ARBA" id="ARBA00022679"/>
    </source>
</evidence>
<feature type="domain" description="Glycosyl transferase family 1" evidence="2">
    <location>
        <begin position="190"/>
        <end position="360"/>
    </location>
</feature>
<protein>
    <submittedName>
        <fullName evidence="4">Glycosyltransferase family 1 protein</fullName>
    </submittedName>
</protein>
<evidence type="ECO:0000313" key="5">
    <source>
        <dbReference type="Proteomes" id="UP000295334"/>
    </source>
</evidence>
<dbReference type="Proteomes" id="UP000295334">
    <property type="component" value="Unassembled WGS sequence"/>
</dbReference>
<dbReference type="OrthoDB" id="9801609at2"/>
<dbReference type="Pfam" id="PF00534">
    <property type="entry name" value="Glycos_transf_1"/>
    <property type="match status" value="1"/>
</dbReference>
<reference evidence="4 5" key="1">
    <citation type="submission" date="2019-03" db="EMBL/GenBank/DDBJ databases">
        <authorList>
            <person name="Kim M.K.M."/>
        </authorList>
    </citation>
    <scope>NUCLEOTIDE SEQUENCE [LARGE SCALE GENOMIC DNA]</scope>
    <source>
        <strain evidence="4 5">17J68-12</strain>
    </source>
</reference>
<keyword evidence="1 4" id="KW-0808">Transferase</keyword>
<dbReference type="GO" id="GO:0009103">
    <property type="term" value="P:lipopolysaccharide biosynthetic process"/>
    <property type="evidence" value="ECO:0007669"/>
    <property type="project" value="TreeGrafter"/>
</dbReference>
<dbReference type="Gene3D" id="3.40.50.2000">
    <property type="entry name" value="Glycogen Phosphorylase B"/>
    <property type="match status" value="2"/>
</dbReference>
<dbReference type="GO" id="GO:0016757">
    <property type="term" value="F:glycosyltransferase activity"/>
    <property type="evidence" value="ECO:0007669"/>
    <property type="project" value="InterPro"/>
</dbReference>